<feature type="domain" description="Proline dehydrogenase" evidence="2">
    <location>
        <begin position="28"/>
        <end position="248"/>
    </location>
</feature>
<dbReference type="EMBL" id="CP113361">
    <property type="protein sequence ID" value="WAI02358.1"/>
    <property type="molecule type" value="Genomic_DNA"/>
</dbReference>
<evidence type="ECO:0000259" key="2">
    <source>
        <dbReference type="Pfam" id="PF01619"/>
    </source>
</evidence>
<dbReference type="InterPro" id="IPR002872">
    <property type="entry name" value="Proline_DH_dom"/>
</dbReference>
<dbReference type="InterPro" id="IPR015659">
    <property type="entry name" value="Proline_oxidase"/>
</dbReference>
<evidence type="ECO:0000313" key="3">
    <source>
        <dbReference type="EMBL" id="WAI02358.1"/>
    </source>
</evidence>
<dbReference type="Pfam" id="PF01619">
    <property type="entry name" value="Pro_dh"/>
    <property type="match status" value="1"/>
</dbReference>
<gene>
    <name evidence="3" type="ORF">OU421_05660</name>
</gene>
<dbReference type="KEGG" id="mou:OU421_05660"/>
<accession>A0A9X9S5Y2</accession>
<dbReference type="PANTHER" id="PTHR13914">
    <property type="entry name" value="PROLINE OXIDASE"/>
    <property type="match status" value="1"/>
</dbReference>
<dbReference type="SUPFAM" id="SSF51730">
    <property type="entry name" value="FAD-linked oxidoreductase"/>
    <property type="match status" value="1"/>
</dbReference>
<proteinExistence type="predicted"/>
<keyword evidence="4" id="KW-1185">Reference proteome</keyword>
<sequence length="272" mass="30114">MRSIRPVTGRWHLAGLKEAISWCRVCNERGISGIMHPLGEFAEDQEAAEESGRAYEDCISAIHQHGLNASVAVKPSAIGAALQPQTFQELLEQIISQATAKRVAVGIDMEGTPLVQDTIKGAIRAAEQGYAITLTLQAYLERTPADISLMADKGISVRLVKGTYIGDLHQRDEITEAFKNQAFLLARMHQDFAVGTQDMDLIQWLQDSIPEARSRITFGFLKGLGTETMLGMANAGWKVQEYIPYGENHGTYDRRREIYLASLTSSRIRPLP</sequence>
<protein>
    <submittedName>
        <fullName evidence="3">Proline dehydrogenase family protein</fullName>
    </submittedName>
</protein>
<dbReference type="Gene3D" id="3.20.20.220">
    <property type="match status" value="1"/>
</dbReference>
<organism evidence="3 4">
    <name type="scientific">Methanogenium organophilum</name>
    <dbReference type="NCBI Taxonomy" id="2199"/>
    <lineage>
        <taxon>Archaea</taxon>
        <taxon>Methanobacteriati</taxon>
        <taxon>Methanobacteriota</taxon>
        <taxon>Stenosarchaea group</taxon>
        <taxon>Methanomicrobia</taxon>
        <taxon>Methanomicrobiales</taxon>
        <taxon>Methanomicrobiaceae</taxon>
        <taxon>Methanogenium</taxon>
    </lineage>
</organism>
<keyword evidence="1" id="KW-0560">Oxidoreductase</keyword>
<dbReference type="Proteomes" id="UP001163096">
    <property type="component" value="Chromosome"/>
</dbReference>
<evidence type="ECO:0000313" key="4">
    <source>
        <dbReference type="Proteomes" id="UP001163096"/>
    </source>
</evidence>
<dbReference type="GO" id="GO:0010133">
    <property type="term" value="P:L-proline catabolic process to L-glutamate"/>
    <property type="evidence" value="ECO:0007669"/>
    <property type="project" value="TreeGrafter"/>
</dbReference>
<dbReference type="PANTHER" id="PTHR13914:SF0">
    <property type="entry name" value="PROLINE DEHYDROGENASE 1, MITOCHONDRIAL"/>
    <property type="match status" value="1"/>
</dbReference>
<dbReference type="GeneID" id="76834568"/>
<name>A0A9X9S5Y2_METOG</name>
<dbReference type="GO" id="GO:0071949">
    <property type="term" value="F:FAD binding"/>
    <property type="evidence" value="ECO:0007669"/>
    <property type="project" value="TreeGrafter"/>
</dbReference>
<dbReference type="InterPro" id="IPR029041">
    <property type="entry name" value="FAD-linked_oxidoreductase-like"/>
</dbReference>
<dbReference type="RefSeq" id="WP_268187636.1">
    <property type="nucleotide sequence ID" value="NZ_CP113361.1"/>
</dbReference>
<dbReference type="GO" id="GO:0004657">
    <property type="term" value="F:proline dehydrogenase activity"/>
    <property type="evidence" value="ECO:0007669"/>
    <property type="project" value="InterPro"/>
</dbReference>
<dbReference type="AlphaFoldDB" id="A0A9X9S5Y2"/>
<reference evidence="3" key="1">
    <citation type="submission" date="2022-11" db="EMBL/GenBank/DDBJ databases">
        <title>Complete genome sequence of Methanogenium organophilum DSM 3596.</title>
        <authorList>
            <person name="Chen S.-C."/>
            <person name="Lai S.-J."/>
            <person name="You Y.-T."/>
        </authorList>
    </citation>
    <scope>NUCLEOTIDE SEQUENCE</scope>
    <source>
        <strain evidence="3">DSM 3596</strain>
    </source>
</reference>
<evidence type="ECO:0000256" key="1">
    <source>
        <dbReference type="ARBA" id="ARBA00023002"/>
    </source>
</evidence>